<dbReference type="PROSITE" id="PS50088">
    <property type="entry name" value="ANK_REPEAT"/>
    <property type="match status" value="1"/>
</dbReference>
<dbReference type="Proteomes" id="UP000183971">
    <property type="component" value="Unassembled WGS sequence"/>
</dbReference>
<dbReference type="Gene3D" id="1.25.40.20">
    <property type="entry name" value="Ankyrin repeat-containing domain"/>
    <property type="match status" value="1"/>
</dbReference>
<evidence type="ECO:0000256" key="3">
    <source>
        <dbReference type="PROSITE-ProRule" id="PRU00023"/>
    </source>
</evidence>
<dbReference type="InterPro" id="IPR050745">
    <property type="entry name" value="Multifunctional_regulatory"/>
</dbReference>
<reference evidence="5" key="1">
    <citation type="journal article" date="2016" name="Genome Biol. Evol.">
        <title>Comparative 'omics' of the Fusarium fujikuroi species complex highlights differences in genetic potential and metabolite synthesis.</title>
        <authorList>
            <person name="Niehaus E.-M."/>
            <person name="Muensterkoetter M."/>
            <person name="Proctor R.H."/>
            <person name="Brown D.W."/>
            <person name="Sharon A."/>
            <person name="Idan Y."/>
            <person name="Oren-Young L."/>
            <person name="Sieber C.M."/>
            <person name="Novak O."/>
            <person name="Pencik A."/>
            <person name="Tarkowska D."/>
            <person name="Hromadova K."/>
            <person name="Freeman S."/>
            <person name="Maymon M."/>
            <person name="Elazar M."/>
            <person name="Youssef S.A."/>
            <person name="El-Shabrawy E.S.M."/>
            <person name="Shalaby A.B.A."/>
            <person name="Houterman P."/>
            <person name="Brock N.L."/>
            <person name="Burkhardt I."/>
            <person name="Tsavkelova E.A."/>
            <person name="Dickschat J.S."/>
            <person name="Galuszka P."/>
            <person name="Gueldener U."/>
            <person name="Tudzynski B."/>
        </authorList>
    </citation>
    <scope>NUCLEOTIDE SEQUENCE [LARGE SCALE GENOMIC DNA]</scope>
    <source>
        <strain evidence="5">ET1</strain>
    </source>
</reference>
<evidence type="ECO:0000256" key="2">
    <source>
        <dbReference type="ARBA" id="ARBA00023043"/>
    </source>
</evidence>
<keyword evidence="2 3" id="KW-0040">ANK repeat</keyword>
<dbReference type="AlphaFoldDB" id="A0A1L7VA66"/>
<dbReference type="Pfam" id="PF12796">
    <property type="entry name" value="Ank_2"/>
    <property type="match status" value="1"/>
</dbReference>
<dbReference type="InterPro" id="IPR036770">
    <property type="entry name" value="Ankyrin_rpt-contain_sf"/>
</dbReference>
<dbReference type="PROSITE" id="PS50297">
    <property type="entry name" value="ANK_REP_REGION"/>
    <property type="match status" value="1"/>
</dbReference>
<feature type="repeat" description="ANK" evidence="3">
    <location>
        <begin position="196"/>
        <end position="228"/>
    </location>
</feature>
<dbReference type="SMART" id="SM00248">
    <property type="entry name" value="ANK"/>
    <property type="match status" value="3"/>
</dbReference>
<gene>
    <name evidence="4" type="ORF">FPRO_07151</name>
</gene>
<dbReference type="SUPFAM" id="SSF48403">
    <property type="entry name" value="Ankyrin repeat"/>
    <property type="match status" value="1"/>
</dbReference>
<keyword evidence="5" id="KW-1185">Reference proteome</keyword>
<dbReference type="PANTHER" id="PTHR24189">
    <property type="entry name" value="MYOTROPHIN"/>
    <property type="match status" value="1"/>
</dbReference>
<sequence length="291" mass="31899">MSSTSCSTSSSSNESLVGDIPIVCYHSSEEIHGSTDDLVHAVLAGNIPRVRHLSEMGFVVSVADSWVVYQACLQGIRMMYALNMNPRSKLNRVMPWQMGDRVFHFLLRTPSDRFLGSKVLAIVYLIQHGAHVLEKDRLGNTALHILAEVPTQDDTDGFGIVKALLDKDDGNFVSESTREACISHIDNRNTPLEAGEGSTALMNAVTHGHVECAQVLLEHGANPHLIGPLYQPPLYHAVIRDFPAVASVLLKFGAVVTKEIEEEIRSSEMAEIIQGYKENQAYSDSSEISGE</sequence>
<evidence type="ECO:0000313" key="4">
    <source>
        <dbReference type="EMBL" id="CZR37658.1"/>
    </source>
</evidence>
<accession>A0A1L7VA66</accession>
<evidence type="ECO:0000256" key="1">
    <source>
        <dbReference type="ARBA" id="ARBA00022737"/>
    </source>
</evidence>
<protein>
    <submittedName>
        <fullName evidence="4">Uncharacterized protein</fullName>
    </submittedName>
</protein>
<dbReference type="RefSeq" id="XP_031078251.1">
    <property type="nucleotide sequence ID" value="XM_031227856.1"/>
</dbReference>
<comment type="caution">
    <text evidence="4">The sequence shown here is derived from an EMBL/GenBank/DDBJ whole genome shotgun (WGS) entry which is preliminary data.</text>
</comment>
<keyword evidence="1" id="KW-0677">Repeat</keyword>
<name>A0A1L7VA66_FUSPR</name>
<dbReference type="InterPro" id="IPR002110">
    <property type="entry name" value="Ankyrin_rpt"/>
</dbReference>
<dbReference type="GeneID" id="42052030"/>
<dbReference type="VEuPathDB" id="FungiDB:FPRO_07151"/>
<dbReference type="EMBL" id="FJOF01000003">
    <property type="protein sequence ID" value="CZR37658.1"/>
    <property type="molecule type" value="Genomic_DNA"/>
</dbReference>
<dbReference type="PANTHER" id="PTHR24189:SF50">
    <property type="entry name" value="ANKYRIN REPEAT AND SOCS BOX PROTEIN 2"/>
    <property type="match status" value="1"/>
</dbReference>
<organism evidence="4 5">
    <name type="scientific">Fusarium proliferatum (strain ET1)</name>
    <name type="common">Orchid endophyte fungus</name>
    <dbReference type="NCBI Taxonomy" id="1227346"/>
    <lineage>
        <taxon>Eukaryota</taxon>
        <taxon>Fungi</taxon>
        <taxon>Dikarya</taxon>
        <taxon>Ascomycota</taxon>
        <taxon>Pezizomycotina</taxon>
        <taxon>Sordariomycetes</taxon>
        <taxon>Hypocreomycetidae</taxon>
        <taxon>Hypocreales</taxon>
        <taxon>Nectriaceae</taxon>
        <taxon>Fusarium</taxon>
        <taxon>Fusarium fujikuroi species complex</taxon>
    </lineage>
</organism>
<evidence type="ECO:0000313" key="5">
    <source>
        <dbReference type="Proteomes" id="UP000183971"/>
    </source>
</evidence>
<proteinExistence type="predicted"/>